<dbReference type="STRING" id="69014.TK1256"/>
<dbReference type="OrthoDB" id="198094at2157"/>
<evidence type="ECO:0000313" key="10">
    <source>
        <dbReference type="Proteomes" id="UP000000536"/>
    </source>
</evidence>
<dbReference type="InterPro" id="IPR002716">
    <property type="entry name" value="PIN_dom"/>
</dbReference>
<name>Q5JGM2_THEKO</name>
<dbReference type="Pfam" id="PF01850">
    <property type="entry name" value="PIN"/>
    <property type="match status" value="1"/>
</dbReference>
<accession>Q5JGM2</accession>
<dbReference type="HAMAP" id="MF_00265">
    <property type="entry name" value="VapC_Nob1"/>
    <property type="match status" value="1"/>
</dbReference>
<comment type="function">
    <text evidence="7">Toxic component of a toxin-antitoxin (TA) system. An RNase.</text>
</comment>
<keyword evidence="10" id="KW-1185">Reference proteome</keyword>
<dbReference type="InterPro" id="IPR039018">
    <property type="entry name" value="VapC20-like"/>
</dbReference>
<dbReference type="GO" id="GO:0000287">
    <property type="term" value="F:magnesium ion binding"/>
    <property type="evidence" value="ECO:0007669"/>
    <property type="project" value="UniProtKB-UniRule"/>
</dbReference>
<dbReference type="CDD" id="cd18680">
    <property type="entry name" value="PIN_MtVapC20-like"/>
    <property type="match status" value="1"/>
</dbReference>
<dbReference type="InterPro" id="IPR022907">
    <property type="entry name" value="VapC_family"/>
</dbReference>
<dbReference type="InterPro" id="IPR029060">
    <property type="entry name" value="PIN-like_dom_sf"/>
</dbReference>
<organism evidence="9 10">
    <name type="scientific">Thermococcus kodakarensis (strain ATCC BAA-918 / JCM 12380 / KOD1)</name>
    <name type="common">Pyrococcus kodakaraensis (strain KOD1)</name>
    <dbReference type="NCBI Taxonomy" id="69014"/>
    <lineage>
        <taxon>Archaea</taxon>
        <taxon>Methanobacteriati</taxon>
        <taxon>Methanobacteriota</taxon>
        <taxon>Thermococci</taxon>
        <taxon>Thermococcales</taxon>
        <taxon>Thermococcaceae</taxon>
        <taxon>Thermococcus</taxon>
    </lineage>
</organism>
<dbReference type="EMBL" id="AP006878">
    <property type="protein sequence ID" value="BAD85445.1"/>
    <property type="molecule type" value="Genomic_DNA"/>
</dbReference>
<dbReference type="EnsemblBacteria" id="BAD85445">
    <property type="protein sequence ID" value="BAD85445"/>
    <property type="gene ID" value="TK1256"/>
</dbReference>
<dbReference type="Proteomes" id="UP000000536">
    <property type="component" value="Chromosome"/>
</dbReference>
<feature type="binding site" evidence="7">
    <location>
        <position position="110"/>
    </location>
    <ligand>
        <name>Mg(2+)</name>
        <dbReference type="ChEBI" id="CHEBI:18420"/>
    </ligand>
</feature>
<evidence type="ECO:0000256" key="7">
    <source>
        <dbReference type="HAMAP-Rule" id="MF_00265"/>
    </source>
</evidence>
<dbReference type="RefSeq" id="WP_011250207.1">
    <property type="nucleotide sequence ID" value="NC_006624.1"/>
</dbReference>
<dbReference type="PANTHER" id="PTHR42188:SF1">
    <property type="entry name" value="23S RRNA-SPECIFIC ENDONUCLEASE VAPC20"/>
    <property type="match status" value="1"/>
</dbReference>
<dbReference type="GO" id="GO:0004521">
    <property type="term" value="F:RNA endonuclease activity"/>
    <property type="evidence" value="ECO:0000318"/>
    <property type="project" value="GO_Central"/>
</dbReference>
<proteinExistence type="inferred from homology"/>
<keyword evidence="5 7" id="KW-0378">Hydrolase</keyword>
<dbReference type="FunFam" id="3.40.50.1010:FF:000042">
    <property type="entry name" value="Ribonuclease VapC"/>
    <property type="match status" value="1"/>
</dbReference>
<keyword evidence="4" id="KW-0255">Endonuclease</keyword>
<dbReference type="PhylomeDB" id="Q5JGM2"/>
<dbReference type="Gene3D" id="3.40.50.1010">
    <property type="entry name" value="5'-nuclease"/>
    <property type="match status" value="1"/>
</dbReference>
<evidence type="ECO:0000256" key="4">
    <source>
        <dbReference type="ARBA" id="ARBA00022759"/>
    </source>
</evidence>
<keyword evidence="3 7" id="KW-0479">Metal-binding</keyword>
<dbReference type="KEGG" id="tko:TK1256"/>
<evidence type="ECO:0000256" key="3">
    <source>
        <dbReference type="ARBA" id="ARBA00022723"/>
    </source>
</evidence>
<dbReference type="AlphaFoldDB" id="Q5JGM2"/>
<evidence type="ECO:0000256" key="6">
    <source>
        <dbReference type="ARBA" id="ARBA00022842"/>
    </source>
</evidence>
<reference evidence="9 10" key="1">
    <citation type="journal article" date="2005" name="Genome Res.">
        <title>Complete genome sequence of the hyperthermophilic archaeon Thermococcus kodakaraensis KOD1 and comparison with Pyrococcus genomes.</title>
        <authorList>
            <person name="Fukui T."/>
            <person name="Atomi H."/>
            <person name="Kanai T."/>
            <person name="Matsumi R."/>
            <person name="Fujiwara S."/>
            <person name="Imanaka T."/>
        </authorList>
    </citation>
    <scope>NUCLEOTIDE SEQUENCE [LARGE SCALE GENOMIC DNA]</scope>
    <source>
        <strain evidence="10">ATCC BAA-918 / JCM 12380 / KOD1</strain>
    </source>
</reference>
<evidence type="ECO:0000256" key="2">
    <source>
        <dbReference type="ARBA" id="ARBA00022722"/>
    </source>
</evidence>
<keyword evidence="1 7" id="KW-1277">Toxin-antitoxin system</keyword>
<dbReference type="GeneID" id="78447773"/>
<keyword evidence="2 7" id="KW-0540">Nuclease</keyword>
<gene>
    <name evidence="7" type="primary">vapC</name>
    <name evidence="9" type="ordered locus">TK1256</name>
</gene>
<feature type="domain" description="PIN" evidence="8">
    <location>
        <begin position="9"/>
        <end position="133"/>
    </location>
</feature>
<protein>
    <recommendedName>
        <fullName evidence="7">Ribonuclease VapC</fullName>
        <shortName evidence="7">RNase VapC</shortName>
        <ecNumber evidence="7">3.1.-.-</ecNumber>
    </recommendedName>
    <alternativeName>
        <fullName evidence="7">Putative toxin VapC</fullName>
    </alternativeName>
</protein>
<evidence type="ECO:0000256" key="1">
    <source>
        <dbReference type="ARBA" id="ARBA00022649"/>
    </source>
</evidence>
<dbReference type="GO" id="GO:0090729">
    <property type="term" value="F:toxin activity"/>
    <property type="evidence" value="ECO:0007669"/>
    <property type="project" value="UniProtKB-KW"/>
</dbReference>
<dbReference type="GO" id="GO:0016787">
    <property type="term" value="F:hydrolase activity"/>
    <property type="evidence" value="ECO:0007669"/>
    <property type="project" value="UniProtKB-KW"/>
</dbReference>
<dbReference type="eggNOG" id="arCOG04502">
    <property type="taxonomic scope" value="Archaea"/>
</dbReference>
<dbReference type="PATRIC" id="fig|69014.16.peg.1229"/>
<keyword evidence="7" id="KW-0800">Toxin</keyword>
<evidence type="ECO:0000259" key="8">
    <source>
        <dbReference type="Pfam" id="PF01850"/>
    </source>
</evidence>
<evidence type="ECO:0000256" key="5">
    <source>
        <dbReference type="ARBA" id="ARBA00022801"/>
    </source>
</evidence>
<feature type="binding site" evidence="7">
    <location>
        <position position="12"/>
    </location>
    <ligand>
        <name>Mg(2+)</name>
        <dbReference type="ChEBI" id="CHEBI:18420"/>
    </ligand>
</feature>
<dbReference type="SUPFAM" id="SSF88723">
    <property type="entry name" value="PIN domain-like"/>
    <property type="match status" value="1"/>
</dbReference>
<dbReference type="PANTHER" id="PTHR42188">
    <property type="entry name" value="23S RRNA-SPECIFIC ENDONUCLEASE VAPC20"/>
    <property type="match status" value="1"/>
</dbReference>
<comment type="similarity">
    <text evidence="7">Belongs to the PINc/VapC protein family.</text>
</comment>
<dbReference type="InParanoid" id="Q5JGM2"/>
<sequence>MKRPVPEVIYLDTSALIALFNRNDKNHERAVSYLREALESGNLFLLSRPVLMEYLNGLSKRYGKEIAKENYDALTSSSFVYIENETEADWRKAWEFFFKYRDQRGIDLFDSLSFAIMERLGLKTAFTFDSDFEVHGFRTVP</sequence>
<dbReference type="EC" id="3.1.-.-" evidence="7"/>
<keyword evidence="6 7" id="KW-0460">Magnesium</keyword>
<dbReference type="GO" id="GO:0016075">
    <property type="term" value="P:rRNA catabolic process"/>
    <property type="evidence" value="ECO:0000318"/>
    <property type="project" value="GO_Central"/>
</dbReference>
<dbReference type="HOGENOM" id="CLU_136715_2_0_2"/>
<evidence type="ECO:0000313" key="9">
    <source>
        <dbReference type="EMBL" id="BAD85445.1"/>
    </source>
</evidence>
<comment type="cofactor">
    <cofactor evidence="7">
        <name>Mg(2+)</name>
        <dbReference type="ChEBI" id="CHEBI:18420"/>
    </cofactor>
</comment>